<dbReference type="AlphaFoldDB" id="A0A512AVZ0"/>
<dbReference type="RefSeq" id="WP_146896714.1">
    <property type="nucleotide sequence ID" value="NZ_BJYS01000008.1"/>
</dbReference>
<dbReference type="Gene3D" id="1.10.260.40">
    <property type="entry name" value="lambda repressor-like DNA-binding domains"/>
    <property type="match status" value="1"/>
</dbReference>
<comment type="caution">
    <text evidence="2">The sequence shown here is derived from an EMBL/GenBank/DDBJ whole genome shotgun (WGS) entry which is preliminary data.</text>
</comment>
<gene>
    <name evidence="2" type="ORF">AAE02nite_15500</name>
</gene>
<organism evidence="2 3">
    <name type="scientific">Adhaeribacter aerolatus</name>
    <dbReference type="NCBI Taxonomy" id="670289"/>
    <lineage>
        <taxon>Bacteria</taxon>
        <taxon>Pseudomonadati</taxon>
        <taxon>Bacteroidota</taxon>
        <taxon>Cytophagia</taxon>
        <taxon>Cytophagales</taxon>
        <taxon>Hymenobacteraceae</taxon>
        <taxon>Adhaeribacter</taxon>
    </lineage>
</organism>
<feature type="domain" description="HTH cro/C1-type" evidence="1">
    <location>
        <begin position="10"/>
        <end position="65"/>
    </location>
</feature>
<name>A0A512AVZ0_9BACT</name>
<evidence type="ECO:0000313" key="3">
    <source>
        <dbReference type="Proteomes" id="UP000321532"/>
    </source>
</evidence>
<evidence type="ECO:0000313" key="2">
    <source>
        <dbReference type="EMBL" id="GEO03886.1"/>
    </source>
</evidence>
<dbReference type="CDD" id="cd00093">
    <property type="entry name" value="HTH_XRE"/>
    <property type="match status" value="1"/>
</dbReference>
<dbReference type="PROSITE" id="PS50943">
    <property type="entry name" value="HTH_CROC1"/>
    <property type="match status" value="1"/>
</dbReference>
<dbReference type="GO" id="GO:0003677">
    <property type="term" value="F:DNA binding"/>
    <property type="evidence" value="ECO:0007669"/>
    <property type="project" value="InterPro"/>
</dbReference>
<dbReference type="Proteomes" id="UP000321532">
    <property type="component" value="Unassembled WGS sequence"/>
</dbReference>
<dbReference type="EMBL" id="BJYS01000008">
    <property type="protein sequence ID" value="GEO03886.1"/>
    <property type="molecule type" value="Genomic_DNA"/>
</dbReference>
<reference evidence="2 3" key="1">
    <citation type="submission" date="2019-07" db="EMBL/GenBank/DDBJ databases">
        <title>Whole genome shotgun sequence of Adhaeribacter aerolatus NBRC 106133.</title>
        <authorList>
            <person name="Hosoyama A."/>
            <person name="Uohara A."/>
            <person name="Ohji S."/>
            <person name="Ichikawa N."/>
        </authorList>
    </citation>
    <scope>NUCLEOTIDE SEQUENCE [LARGE SCALE GENOMIC DNA]</scope>
    <source>
        <strain evidence="2 3">NBRC 106133</strain>
    </source>
</reference>
<protein>
    <recommendedName>
        <fullName evidence="1">HTH cro/C1-type domain-containing protein</fullName>
    </recommendedName>
</protein>
<evidence type="ECO:0000259" key="1">
    <source>
        <dbReference type="PROSITE" id="PS50943"/>
    </source>
</evidence>
<proteinExistence type="predicted"/>
<dbReference type="InterPro" id="IPR001387">
    <property type="entry name" value="Cro/C1-type_HTH"/>
</dbReference>
<dbReference type="SUPFAM" id="SSF47413">
    <property type="entry name" value="lambda repressor-like DNA-binding domains"/>
    <property type="match status" value="1"/>
</dbReference>
<dbReference type="InterPro" id="IPR010982">
    <property type="entry name" value="Lambda_DNA-bd_dom_sf"/>
</dbReference>
<keyword evidence="3" id="KW-1185">Reference proteome</keyword>
<sequence length="129" mass="15035">MVNSTIGERLKTFRKSKRLIGEAFGELLNLGKAGVAHIEAGRQNLSIEQLKLLIQLFPELNVYWLVAGQGEMYVKDNRKMPEDVQPPWEKLKEGQPRYEILLREYCELRNKMRMLNLDFTLDDTARLRG</sequence>
<accession>A0A512AVZ0</accession>
<dbReference type="OrthoDB" id="1034290at2"/>